<protein>
    <recommendedName>
        <fullName evidence="2">Histidine phosphatase family protein</fullName>
    </recommendedName>
</protein>
<evidence type="ECO:0008006" key="2">
    <source>
        <dbReference type="Google" id="ProtNLM"/>
    </source>
</evidence>
<dbReference type="Pfam" id="PF00300">
    <property type="entry name" value="His_Phos_1"/>
    <property type="match status" value="1"/>
</dbReference>
<organism evidence="1">
    <name type="scientific">freshwater metagenome</name>
    <dbReference type="NCBI Taxonomy" id="449393"/>
    <lineage>
        <taxon>unclassified sequences</taxon>
        <taxon>metagenomes</taxon>
        <taxon>ecological metagenomes</taxon>
    </lineage>
</organism>
<gene>
    <name evidence="1" type="ORF">GM51_22225</name>
</gene>
<reference evidence="1" key="1">
    <citation type="submission" date="2014-06" db="EMBL/GenBank/DDBJ databases">
        <title>Key roles for freshwater Actinobacteria revealed by deep metagenomic sequencing.</title>
        <authorList>
            <person name="Ghai R."/>
            <person name="Mizuno C.M."/>
            <person name="Picazo A."/>
            <person name="Camacho A."/>
            <person name="Rodriguez-Valera F."/>
        </authorList>
    </citation>
    <scope>NUCLEOTIDE SEQUENCE</scope>
</reference>
<dbReference type="InterPro" id="IPR029033">
    <property type="entry name" value="His_PPase_superfam"/>
</dbReference>
<dbReference type="Gene3D" id="3.40.50.1240">
    <property type="entry name" value="Phosphoglycerate mutase-like"/>
    <property type="match status" value="1"/>
</dbReference>
<dbReference type="SUPFAM" id="SSF53254">
    <property type="entry name" value="Phosphoglycerate mutase-like"/>
    <property type="match status" value="1"/>
</dbReference>
<sequence length="164" mass="18003">IVLRHAKALDPATFIGKDQSRPLADRGRRQAQNIVPAITAWEPKKLISSSSLRCRQTIEPLAHTMSKKVDFRDDISQHAFVEDSDDVAQIVSQRIAKKRTTVICSHGPVIPEIIREIAHATGTPYNSVMTTAGALETGSFSVFHVDKKHPDTGIVAVESHDSSE</sequence>
<dbReference type="SMART" id="SM00855">
    <property type="entry name" value="PGAM"/>
    <property type="match status" value="1"/>
</dbReference>
<dbReference type="CDD" id="cd07067">
    <property type="entry name" value="HP_PGM_like"/>
    <property type="match status" value="1"/>
</dbReference>
<evidence type="ECO:0000313" key="1">
    <source>
        <dbReference type="EMBL" id="KGA11851.1"/>
    </source>
</evidence>
<name>A0A094QC51_9ZZZZ</name>
<dbReference type="EMBL" id="JNSL01000228">
    <property type="protein sequence ID" value="KGA11851.1"/>
    <property type="molecule type" value="Genomic_DNA"/>
</dbReference>
<accession>A0A094QC51</accession>
<dbReference type="InterPro" id="IPR013078">
    <property type="entry name" value="His_Pase_superF_clade-1"/>
</dbReference>
<dbReference type="AlphaFoldDB" id="A0A094QC51"/>
<proteinExistence type="predicted"/>
<comment type="caution">
    <text evidence="1">The sequence shown here is derived from an EMBL/GenBank/DDBJ whole genome shotgun (WGS) entry which is preliminary data.</text>
</comment>
<feature type="non-terminal residue" evidence="1">
    <location>
        <position position="1"/>
    </location>
</feature>